<keyword evidence="2" id="KW-1185">Reference proteome</keyword>
<dbReference type="EMBL" id="WHNP01000001">
    <property type="protein sequence ID" value="MPW15387.1"/>
    <property type="molecule type" value="Genomic_DNA"/>
</dbReference>
<name>A0A7X1TDP1_9BURK</name>
<organism evidence="1 2">
    <name type="scientific">Paraburkholderia franconis</name>
    <dbReference type="NCBI Taxonomy" id="2654983"/>
    <lineage>
        <taxon>Bacteria</taxon>
        <taxon>Pseudomonadati</taxon>
        <taxon>Pseudomonadota</taxon>
        <taxon>Betaproteobacteria</taxon>
        <taxon>Burkholderiales</taxon>
        <taxon>Burkholderiaceae</taxon>
        <taxon>Paraburkholderia</taxon>
    </lineage>
</organism>
<accession>A0A7X1TDP1</accession>
<comment type="caution">
    <text evidence="1">The sequence shown here is derived from an EMBL/GenBank/DDBJ whole genome shotgun (WGS) entry which is preliminary data.</text>
</comment>
<dbReference type="Proteomes" id="UP000484381">
    <property type="component" value="Unassembled WGS sequence"/>
</dbReference>
<reference evidence="1 2" key="1">
    <citation type="submission" date="2019-10" db="EMBL/GenBank/DDBJ databases">
        <title>Paraburkholderia sp. isolated from nodules of Mimosa pudica from Brazilian Atlantic Forest soils.</title>
        <authorList>
            <person name="Paulitsch F."/>
            <person name="Hungria M."/>
            <person name="Dall'Agnol R."/>
        </authorList>
    </citation>
    <scope>NUCLEOTIDE SEQUENCE [LARGE SCALE GENOMIC DNA]</scope>
    <source>
        <strain evidence="1 2">CNPSo 3157</strain>
    </source>
</reference>
<proteinExistence type="predicted"/>
<dbReference type="RefSeq" id="WP_152754790.1">
    <property type="nucleotide sequence ID" value="NZ_WHNP01000001.1"/>
</dbReference>
<gene>
    <name evidence="1" type="ORF">GCT13_00270</name>
</gene>
<evidence type="ECO:0000313" key="2">
    <source>
        <dbReference type="Proteomes" id="UP000484381"/>
    </source>
</evidence>
<dbReference type="AlphaFoldDB" id="A0A7X1TDP1"/>
<protein>
    <submittedName>
        <fullName evidence="1">Uncharacterized protein</fullName>
    </submittedName>
</protein>
<sequence>MPDIVETVNQTAVVGQRVNWTARRFRSLFIQILMSVQLKTPHFRIGSSRYLGLALEIRGAEVFRISSVPGVVEMCRRATLVGERFDVTAQRFR</sequence>
<evidence type="ECO:0000313" key="1">
    <source>
        <dbReference type="EMBL" id="MPW15387.1"/>
    </source>
</evidence>